<dbReference type="OMA" id="IRASHIH"/>
<dbReference type="EMBL" id="KN817528">
    <property type="protein sequence ID" value="KJA26282.1"/>
    <property type="molecule type" value="Genomic_DNA"/>
</dbReference>
<dbReference type="AlphaFoldDB" id="A0A0D2LFA8"/>
<dbReference type="InterPro" id="IPR032675">
    <property type="entry name" value="LRR_dom_sf"/>
</dbReference>
<proteinExistence type="predicted"/>
<dbReference type="OrthoDB" id="3036354at2759"/>
<reference evidence="2" key="1">
    <citation type="submission" date="2014-04" db="EMBL/GenBank/DDBJ databases">
        <title>Evolutionary Origins and Diversification of the Mycorrhizal Mutualists.</title>
        <authorList>
            <consortium name="DOE Joint Genome Institute"/>
            <consortium name="Mycorrhizal Genomics Consortium"/>
            <person name="Kohler A."/>
            <person name="Kuo A."/>
            <person name="Nagy L.G."/>
            <person name="Floudas D."/>
            <person name="Copeland A."/>
            <person name="Barry K.W."/>
            <person name="Cichocki N."/>
            <person name="Veneault-Fourrey C."/>
            <person name="LaButti K."/>
            <person name="Lindquist E.A."/>
            <person name="Lipzen A."/>
            <person name="Lundell T."/>
            <person name="Morin E."/>
            <person name="Murat C."/>
            <person name="Riley R."/>
            <person name="Ohm R."/>
            <person name="Sun H."/>
            <person name="Tunlid A."/>
            <person name="Henrissat B."/>
            <person name="Grigoriev I.V."/>
            <person name="Hibbett D.S."/>
            <person name="Martin F."/>
        </authorList>
    </citation>
    <scope>NUCLEOTIDE SEQUENCE [LARGE SCALE GENOMIC DNA]</scope>
    <source>
        <strain evidence="2">FD-334 SS-4</strain>
    </source>
</reference>
<dbReference type="Gene3D" id="3.80.10.10">
    <property type="entry name" value="Ribonuclease Inhibitor"/>
    <property type="match status" value="1"/>
</dbReference>
<evidence type="ECO:0000313" key="1">
    <source>
        <dbReference type="EMBL" id="KJA26282.1"/>
    </source>
</evidence>
<name>A0A0D2LFA8_HYPSF</name>
<gene>
    <name evidence="1" type="ORF">HYPSUDRAFT_36559</name>
</gene>
<protein>
    <recommendedName>
        <fullName evidence="3">F-box domain-containing protein</fullName>
    </recommendedName>
</protein>
<organism evidence="1 2">
    <name type="scientific">Hypholoma sublateritium (strain FD-334 SS-4)</name>
    <dbReference type="NCBI Taxonomy" id="945553"/>
    <lineage>
        <taxon>Eukaryota</taxon>
        <taxon>Fungi</taxon>
        <taxon>Dikarya</taxon>
        <taxon>Basidiomycota</taxon>
        <taxon>Agaricomycotina</taxon>
        <taxon>Agaricomycetes</taxon>
        <taxon>Agaricomycetidae</taxon>
        <taxon>Agaricales</taxon>
        <taxon>Agaricineae</taxon>
        <taxon>Strophariaceae</taxon>
        <taxon>Hypholoma</taxon>
    </lineage>
</organism>
<dbReference type="Proteomes" id="UP000054270">
    <property type="component" value="Unassembled WGS sequence"/>
</dbReference>
<evidence type="ECO:0008006" key="3">
    <source>
        <dbReference type="Google" id="ProtNLM"/>
    </source>
</evidence>
<sequence>MPDMIPSDVFDQILNHIDDPIDILNFALSSKALYSVAVPRHLHYRDIRTPLYNPSLWASLYRKDDIRASHIHSLTILPDTVYDLMKTMIPCKDYDIRKRLDPNSTPYEPMIWDPDRGMDEYVEAEDSMISALERMVCLRRFAWYRVERPFFSGGNDLWTALRNLGTIEEIDIYEGNYHRRSSESPPITASSTFFTFLGLTTLKIRTDNFSIHGPNGPSLPLMLEYMLLNNLPDLEVLVLEIEVRNELDRTANVDHILQSAHWPRLRVLRFYGTSCRVAPLTRFLADHPSLEELALAKMMPGRLWPQLAANLPHDALPNLRHLECAPHQAAALLENLRPRLETLLGINLQTEVRDSNYFSFFDEIVFPSSREAAEFYERAEETRASSWRDLLLRGLERHRTITRLGLSLIHSVVEAAEFAVIAPQTSEIDIEFEANGRIPETELFSMYALFPALEVVHVYCLMMLPIGPLTPESWVPMNNRVQAFARACPRLRVIWAVDMKKLVIIRDDKDIKLCGVKWVIRPWTANEEPEARSGETVFGP</sequence>
<dbReference type="STRING" id="945553.A0A0D2LFA8"/>
<keyword evidence="2" id="KW-1185">Reference proteome</keyword>
<evidence type="ECO:0000313" key="2">
    <source>
        <dbReference type="Proteomes" id="UP000054270"/>
    </source>
</evidence>
<dbReference type="SUPFAM" id="SSF52047">
    <property type="entry name" value="RNI-like"/>
    <property type="match status" value="1"/>
</dbReference>
<accession>A0A0D2LFA8</accession>